<feature type="transmembrane region" description="Helical" evidence="3">
    <location>
        <begin position="87"/>
        <end position="108"/>
    </location>
</feature>
<keyword evidence="3" id="KW-1133">Transmembrane helix</keyword>
<evidence type="ECO:0000256" key="2">
    <source>
        <dbReference type="ARBA" id="ARBA00024438"/>
    </source>
</evidence>
<comment type="similarity">
    <text evidence="1">Belongs to the zinc-associated anti-sigma factor (ZAS) superfamily. Anti-sigma-W factor family.</text>
</comment>
<evidence type="ECO:0000256" key="3">
    <source>
        <dbReference type="SAM" id="Phobius"/>
    </source>
</evidence>
<dbReference type="OrthoDB" id="9782842at2"/>
<dbReference type="Gene3D" id="1.10.10.1320">
    <property type="entry name" value="Anti-sigma factor, zinc-finger domain"/>
    <property type="match status" value="1"/>
</dbReference>
<accession>A0A1I2PM53</accession>
<evidence type="ECO:0000313" key="5">
    <source>
        <dbReference type="EMBL" id="SFG16670.1"/>
    </source>
</evidence>
<dbReference type="Pfam" id="PF13490">
    <property type="entry name" value="zf-HC2"/>
    <property type="match status" value="1"/>
</dbReference>
<evidence type="ECO:0000313" key="6">
    <source>
        <dbReference type="Proteomes" id="UP000198897"/>
    </source>
</evidence>
<dbReference type="Proteomes" id="UP000198897">
    <property type="component" value="Unassembled WGS sequence"/>
</dbReference>
<evidence type="ECO:0000259" key="4">
    <source>
        <dbReference type="Pfam" id="PF13490"/>
    </source>
</evidence>
<sequence length="220" mass="25196">MNCKKEAISLMHKYLDGELNREEERRLRNHLQTCASCQNHFHELKRSITLIKNTGPASAPSNFTANVMSSLPKEKKRKNYIRAMQRHPILTAAAVFFILMFSGIFSAWNQDHHVTVSKQENLEIRDHTVIVPEGVTINDDLVVRNGDLKILGKINGDVTIINGDIINGKPKGDIENNLDSSTLRAYTGELTEVNQIYEWVWYQTKHIVSDLFSFEEDQEE</sequence>
<dbReference type="InterPro" id="IPR027383">
    <property type="entry name" value="Znf_put"/>
</dbReference>
<reference evidence="6" key="1">
    <citation type="submission" date="2016-10" db="EMBL/GenBank/DDBJ databases">
        <authorList>
            <person name="Varghese N."/>
            <person name="Submissions S."/>
        </authorList>
    </citation>
    <scope>NUCLEOTIDE SEQUENCE [LARGE SCALE GENOMIC DNA]</scope>
    <source>
        <strain evidence="6">FP5</strain>
    </source>
</reference>
<protein>
    <recommendedName>
        <fullName evidence="2">Anti-sigma-W factor RsiW</fullName>
    </recommendedName>
</protein>
<dbReference type="RefSeq" id="WP_089752576.1">
    <property type="nucleotide sequence ID" value="NZ_FOOG01000026.1"/>
</dbReference>
<organism evidence="5 6">
    <name type="scientific">Halobacillus alkaliphilus</name>
    <dbReference type="NCBI Taxonomy" id="396056"/>
    <lineage>
        <taxon>Bacteria</taxon>
        <taxon>Bacillati</taxon>
        <taxon>Bacillota</taxon>
        <taxon>Bacilli</taxon>
        <taxon>Bacillales</taxon>
        <taxon>Bacillaceae</taxon>
        <taxon>Halobacillus</taxon>
    </lineage>
</organism>
<proteinExistence type="inferred from homology"/>
<gene>
    <name evidence="5" type="ORF">SAMN05216353_12616</name>
</gene>
<feature type="domain" description="Putative zinc-finger" evidence="4">
    <location>
        <begin position="5"/>
        <end position="38"/>
    </location>
</feature>
<keyword evidence="6" id="KW-1185">Reference proteome</keyword>
<keyword evidence="3 5" id="KW-0812">Transmembrane</keyword>
<dbReference type="InterPro" id="IPR041916">
    <property type="entry name" value="Anti_sigma_zinc_sf"/>
</dbReference>
<name>A0A1I2PM53_9BACI</name>
<dbReference type="AlphaFoldDB" id="A0A1I2PM53"/>
<dbReference type="EMBL" id="FOOG01000026">
    <property type="protein sequence ID" value="SFG16670.1"/>
    <property type="molecule type" value="Genomic_DNA"/>
</dbReference>
<keyword evidence="3" id="KW-0472">Membrane</keyword>
<evidence type="ECO:0000256" key="1">
    <source>
        <dbReference type="ARBA" id="ARBA00024353"/>
    </source>
</evidence>